<gene>
    <name evidence="1" type="ORF">UFOPK2593_01449</name>
    <name evidence="2" type="ORF">UFOPK4234_00891</name>
    <name evidence="3" type="ORF">UFOPK4295_00478</name>
</gene>
<proteinExistence type="predicted"/>
<name>A0A6J6R134_9ZZZZ</name>
<organism evidence="1">
    <name type="scientific">freshwater metagenome</name>
    <dbReference type="NCBI Taxonomy" id="449393"/>
    <lineage>
        <taxon>unclassified sequences</taxon>
        <taxon>metagenomes</taxon>
        <taxon>ecological metagenomes</taxon>
    </lineage>
</organism>
<sequence length="132" mass="14657">MDVKGEGILVTPHIAFSVEDVPKGRITDVGDPTGILKKALKGLNHSNGILELSHPITSMLADWDPFDLIARGAPKSEYRYEAMMMATLVVNEKLTYTTMRAIWRYAFANPELFDGDENKDLLSLIADIHALI</sequence>
<evidence type="ECO:0000313" key="1">
    <source>
        <dbReference type="EMBL" id="CAB4716822.1"/>
    </source>
</evidence>
<dbReference type="AlphaFoldDB" id="A0A6J6R134"/>
<protein>
    <submittedName>
        <fullName evidence="1">Unannotated protein</fullName>
    </submittedName>
</protein>
<dbReference type="EMBL" id="CAFBQF010000017">
    <property type="protein sequence ID" value="CAB5047082.1"/>
    <property type="molecule type" value="Genomic_DNA"/>
</dbReference>
<evidence type="ECO:0000313" key="3">
    <source>
        <dbReference type="EMBL" id="CAB5047082.1"/>
    </source>
</evidence>
<dbReference type="EMBL" id="CAEZXW010000140">
    <property type="protein sequence ID" value="CAB4716822.1"/>
    <property type="molecule type" value="Genomic_DNA"/>
</dbReference>
<accession>A0A6J6R134</accession>
<reference evidence="1" key="1">
    <citation type="submission" date="2020-05" db="EMBL/GenBank/DDBJ databases">
        <authorList>
            <person name="Chiriac C."/>
            <person name="Salcher M."/>
            <person name="Ghai R."/>
            <person name="Kavagutti S V."/>
        </authorList>
    </citation>
    <scope>NUCLEOTIDE SEQUENCE</scope>
</reference>
<evidence type="ECO:0000313" key="2">
    <source>
        <dbReference type="EMBL" id="CAB5039040.1"/>
    </source>
</evidence>
<dbReference type="EMBL" id="CAFBQA010000045">
    <property type="protein sequence ID" value="CAB5039040.1"/>
    <property type="molecule type" value="Genomic_DNA"/>
</dbReference>